<dbReference type="GO" id="GO:0009055">
    <property type="term" value="F:electron transfer activity"/>
    <property type="evidence" value="ECO:0007669"/>
    <property type="project" value="EnsemblPlants"/>
</dbReference>
<evidence type="ECO:0000313" key="8">
    <source>
        <dbReference type="EnsemblPlants" id="AUR62029237-RA:cds"/>
    </source>
</evidence>
<keyword evidence="5" id="KW-0793">Thylakoid</keyword>
<dbReference type="GO" id="GO:0005509">
    <property type="term" value="F:calcium ion binding"/>
    <property type="evidence" value="ECO:0007669"/>
    <property type="project" value="InterPro"/>
</dbReference>
<name>A0A803MGY5_CHEQI</name>
<evidence type="ECO:0000256" key="3">
    <source>
        <dbReference type="ARBA" id="ARBA00022640"/>
    </source>
</evidence>
<dbReference type="Gramene" id="AUR62029237-RA">
    <property type="protein sequence ID" value="AUR62029237-RA:cds"/>
    <property type="gene ID" value="AUR62029237"/>
</dbReference>
<evidence type="ECO:0000256" key="2">
    <source>
        <dbReference type="ARBA" id="ARBA00022528"/>
    </source>
</evidence>
<evidence type="ECO:0000256" key="6">
    <source>
        <dbReference type="ARBA" id="ARBA00023136"/>
    </source>
</evidence>
<dbReference type="GO" id="GO:0009344">
    <property type="term" value="C:nitrite reductase complex [NAD(P)H]"/>
    <property type="evidence" value="ECO:0007669"/>
    <property type="project" value="EnsemblPlants"/>
</dbReference>
<dbReference type="InterPro" id="IPR023222">
    <property type="entry name" value="PsbQ-like_dom_sf"/>
</dbReference>
<dbReference type="RefSeq" id="XP_021725951.1">
    <property type="nucleotide sequence ID" value="XM_021870259.1"/>
</dbReference>
<dbReference type="GO" id="GO:0019898">
    <property type="term" value="C:extrinsic component of membrane"/>
    <property type="evidence" value="ECO:0007669"/>
    <property type="project" value="InterPro"/>
</dbReference>
<dbReference type="GO" id="GO:0009767">
    <property type="term" value="P:photosynthetic electron transport chain"/>
    <property type="evidence" value="ECO:0007669"/>
    <property type="project" value="EnsemblPlants"/>
</dbReference>
<proteinExistence type="inferred from homology"/>
<evidence type="ECO:0008006" key="10">
    <source>
        <dbReference type="Google" id="ProtNLM"/>
    </source>
</evidence>
<evidence type="ECO:0000256" key="5">
    <source>
        <dbReference type="ARBA" id="ARBA00023078"/>
    </source>
</evidence>
<evidence type="ECO:0000313" key="9">
    <source>
        <dbReference type="Proteomes" id="UP000596660"/>
    </source>
</evidence>
<keyword evidence="3" id="KW-0934">Plastid</keyword>
<evidence type="ECO:0000256" key="1">
    <source>
        <dbReference type="ARBA" id="ARBA00004334"/>
    </source>
</evidence>
<dbReference type="InterPro" id="IPR008797">
    <property type="entry name" value="PSII_PsbQ"/>
</dbReference>
<keyword evidence="6" id="KW-0472">Membrane</keyword>
<keyword evidence="4" id="KW-0809">Transit peptide</keyword>
<dbReference type="SUPFAM" id="SSF101112">
    <property type="entry name" value="Oxygen-evolving enhancer protein 3"/>
    <property type="match status" value="1"/>
</dbReference>
<sequence length="231" mass="26109">MAQLGNLYGITESLPAAIPNVPYNLRAPTKKSCNIICHAKKIEDFHQNTSRRSVISIASIALFTQLGTNNASLAEEENRLWLDYPLPGLRPAENKIANEETGTRSFLKKGLYMANIGTKGSAYRLGKYAFDLMALGDLIGQDTLNYVRKYLRLKGTFMYYDFDKVISAAPVDDKQPLTDLANRLFNNFEKIYDSSICWQIQEAIKLKDLAQTRSTYDDTTVILQEVMDRFA</sequence>
<keyword evidence="9" id="KW-1185">Reference proteome</keyword>
<dbReference type="AlphaFoldDB" id="A0A803MGY5"/>
<comment type="subcellular location">
    <subcellularLocation>
        <location evidence="1">Plastid</location>
        <location evidence="1">Chloroplast thylakoid membrane</location>
    </subcellularLocation>
</comment>
<gene>
    <name evidence="8" type="primary">LOC110693140</name>
</gene>
<dbReference type="GO" id="GO:0009654">
    <property type="term" value="C:photosystem II oxygen evolving complex"/>
    <property type="evidence" value="ECO:0007669"/>
    <property type="project" value="InterPro"/>
</dbReference>
<keyword evidence="2" id="KW-0150">Chloroplast</keyword>
<dbReference type="PANTHER" id="PTHR33399:SF2">
    <property type="entry name" value="PHOTOSYNTHETIC NDH SUBUNIT OF LUMENAL LOCATION 3, CHLOROPLASTIC"/>
    <property type="match status" value="1"/>
</dbReference>
<evidence type="ECO:0000256" key="7">
    <source>
        <dbReference type="ARBA" id="ARBA00035649"/>
    </source>
</evidence>
<comment type="similarity">
    <text evidence="7">Belongs to the PsbQ family.</text>
</comment>
<reference evidence="8" key="1">
    <citation type="journal article" date="2017" name="Nature">
        <title>The genome of Chenopodium quinoa.</title>
        <authorList>
            <person name="Jarvis D.E."/>
            <person name="Ho Y.S."/>
            <person name="Lightfoot D.J."/>
            <person name="Schmoeckel S.M."/>
            <person name="Li B."/>
            <person name="Borm T.J.A."/>
            <person name="Ohyanagi H."/>
            <person name="Mineta K."/>
            <person name="Michell C.T."/>
            <person name="Saber N."/>
            <person name="Kharbatia N.M."/>
            <person name="Rupper R.R."/>
            <person name="Sharp A.R."/>
            <person name="Dally N."/>
            <person name="Boughton B.A."/>
            <person name="Woo Y.H."/>
            <person name="Gao G."/>
            <person name="Schijlen E.G.W.M."/>
            <person name="Guo X."/>
            <person name="Momin A.A."/>
            <person name="Negrao S."/>
            <person name="Al-Babili S."/>
            <person name="Gehring C."/>
            <person name="Roessner U."/>
            <person name="Jung C."/>
            <person name="Murphy K."/>
            <person name="Arold S.T."/>
            <person name="Gojobori T."/>
            <person name="van der Linden C.G."/>
            <person name="van Loo E.N."/>
            <person name="Jellen E.N."/>
            <person name="Maughan P.J."/>
            <person name="Tester M."/>
        </authorList>
    </citation>
    <scope>NUCLEOTIDE SEQUENCE [LARGE SCALE GENOMIC DNA]</scope>
    <source>
        <strain evidence="8">cv. PI 614886</strain>
    </source>
</reference>
<dbReference type="OrthoDB" id="783722at2759"/>
<organism evidence="8 9">
    <name type="scientific">Chenopodium quinoa</name>
    <name type="common">Quinoa</name>
    <dbReference type="NCBI Taxonomy" id="63459"/>
    <lineage>
        <taxon>Eukaryota</taxon>
        <taxon>Viridiplantae</taxon>
        <taxon>Streptophyta</taxon>
        <taxon>Embryophyta</taxon>
        <taxon>Tracheophyta</taxon>
        <taxon>Spermatophyta</taxon>
        <taxon>Magnoliopsida</taxon>
        <taxon>eudicotyledons</taxon>
        <taxon>Gunneridae</taxon>
        <taxon>Pentapetalae</taxon>
        <taxon>Caryophyllales</taxon>
        <taxon>Chenopodiaceae</taxon>
        <taxon>Chenopodioideae</taxon>
        <taxon>Atripliceae</taxon>
        <taxon>Chenopodium</taxon>
    </lineage>
</organism>
<dbReference type="Gene3D" id="1.20.120.290">
    <property type="entry name" value="Oxygen-evolving enhancer protein 3 (PsbQ), four-helix up-down bundle"/>
    <property type="match status" value="1"/>
</dbReference>
<accession>A0A803MGY5</accession>
<dbReference type="GeneID" id="110693140"/>
<dbReference type="Pfam" id="PF05757">
    <property type="entry name" value="PsbQ"/>
    <property type="match status" value="1"/>
</dbReference>
<protein>
    <recommendedName>
        <fullName evidence="10">Photosynthetic NDH subcomplex L 3</fullName>
    </recommendedName>
</protein>
<dbReference type="GO" id="GO:0009535">
    <property type="term" value="C:chloroplast thylakoid membrane"/>
    <property type="evidence" value="ECO:0007669"/>
    <property type="project" value="UniProtKB-SubCell"/>
</dbReference>
<dbReference type="OMA" id="QSCYQET"/>
<reference evidence="8" key="2">
    <citation type="submission" date="2021-03" db="UniProtKB">
        <authorList>
            <consortium name="EnsemblPlants"/>
        </authorList>
    </citation>
    <scope>IDENTIFICATION</scope>
</reference>
<dbReference type="KEGG" id="cqi:110693140"/>
<dbReference type="Proteomes" id="UP000596660">
    <property type="component" value="Unplaced"/>
</dbReference>
<dbReference type="PANTHER" id="PTHR33399">
    <property type="entry name" value="OXYGEN-EVOLVING ENHANCER PROTEIN 3-1, CHLOROPLASTIC"/>
    <property type="match status" value="1"/>
</dbReference>
<dbReference type="EnsemblPlants" id="AUR62029237-RA">
    <property type="protein sequence ID" value="AUR62029237-RA:cds"/>
    <property type="gene ID" value="AUR62029237"/>
</dbReference>
<dbReference type="InterPro" id="IPR054099">
    <property type="entry name" value="PSII_PsbQ_pln"/>
</dbReference>
<evidence type="ECO:0000256" key="4">
    <source>
        <dbReference type="ARBA" id="ARBA00022946"/>
    </source>
</evidence>